<evidence type="ECO:0000313" key="2">
    <source>
        <dbReference type="Proteomes" id="UP001148662"/>
    </source>
</evidence>
<protein>
    <submittedName>
        <fullName evidence="1">Uncharacterized protein</fullName>
    </submittedName>
</protein>
<proteinExistence type="predicted"/>
<gene>
    <name evidence="1" type="ORF">NM688_g3444</name>
</gene>
<dbReference type="Proteomes" id="UP001148662">
    <property type="component" value="Unassembled WGS sequence"/>
</dbReference>
<organism evidence="1 2">
    <name type="scientific">Phlebia brevispora</name>
    <dbReference type="NCBI Taxonomy" id="194682"/>
    <lineage>
        <taxon>Eukaryota</taxon>
        <taxon>Fungi</taxon>
        <taxon>Dikarya</taxon>
        <taxon>Basidiomycota</taxon>
        <taxon>Agaricomycotina</taxon>
        <taxon>Agaricomycetes</taxon>
        <taxon>Polyporales</taxon>
        <taxon>Meruliaceae</taxon>
        <taxon>Phlebia</taxon>
    </lineage>
</organism>
<name>A0ACC1T5W5_9APHY</name>
<reference evidence="1" key="1">
    <citation type="submission" date="2022-07" db="EMBL/GenBank/DDBJ databases">
        <title>Genome Sequence of Phlebia brevispora.</title>
        <authorList>
            <person name="Buettner E."/>
        </authorList>
    </citation>
    <scope>NUCLEOTIDE SEQUENCE</scope>
    <source>
        <strain evidence="1">MPL23</strain>
    </source>
</reference>
<sequence length="692" mass="77177">MPVVPVNKAGALVYYEDSGVPNSSGDYLTLVIVHGFMFHGYGFLKMFPYAASHNLRLVALNLRDYPGSTPYTDSELELLCDTNPTNQEIAVRLQGLEIATFLRHFILANDIPRIRELSESKKSGGVAVMSWSLGNVWAVSMFGNLEFLDAETKYILQQTLRTWVIYDPPHYSFGLPWPKSLYYPLLDETMPPHLRPAAFTRWVSAFWSPLEKPSDDLDVLAARVVLYDVTNDSAFQPTSDVLSADELALMSAPDIVLRSGRAIFTIEEKVWWNNAQRALCDSGPSFRHVNALILWCDMGPAPCPLAVKSIMDRIEKASVGGSAARNVTLHKIERANHFMPVAPVNNTGAVIHYEDSGAPEGSTDYLTLVIIHGFIFHGGGFAPLLPHAAAHNLRIVALNLRDYPGSTPYTPFELDRLCSEDVKNQEIAFREQGLEIATFLKHFIASEHIPPVKETVSGKTGGIAVMSWSLGNVWAISMLAHTSQLDDETRSILLPALRTWILYDPPHYAAGIPLPEEIYFPVRDESLTPEQRGLAFRRWVSAFWSPVAEPTEDADILGSRVILYDVTNDPALRPTTDCVSPEELDALSSPDVMLRSGRCLYTTQDKVWWDNAEKALCDIDGAFSHVNALLIWCEMGPGPCPLGTKNFMDRVQKASAEGRAARHMKVVKMNGANHFIHWHQPEEFIRVLTKHL</sequence>
<comment type="caution">
    <text evidence="1">The sequence shown here is derived from an EMBL/GenBank/DDBJ whole genome shotgun (WGS) entry which is preliminary data.</text>
</comment>
<accession>A0ACC1T5W5</accession>
<keyword evidence="2" id="KW-1185">Reference proteome</keyword>
<evidence type="ECO:0000313" key="1">
    <source>
        <dbReference type="EMBL" id="KAJ3553765.1"/>
    </source>
</evidence>
<dbReference type="EMBL" id="JANHOG010000501">
    <property type="protein sequence ID" value="KAJ3553765.1"/>
    <property type="molecule type" value="Genomic_DNA"/>
</dbReference>